<organism evidence="2 3">
    <name type="scientific">Petrolisthes manimaculis</name>
    <dbReference type="NCBI Taxonomy" id="1843537"/>
    <lineage>
        <taxon>Eukaryota</taxon>
        <taxon>Metazoa</taxon>
        <taxon>Ecdysozoa</taxon>
        <taxon>Arthropoda</taxon>
        <taxon>Crustacea</taxon>
        <taxon>Multicrustacea</taxon>
        <taxon>Malacostraca</taxon>
        <taxon>Eumalacostraca</taxon>
        <taxon>Eucarida</taxon>
        <taxon>Decapoda</taxon>
        <taxon>Pleocyemata</taxon>
        <taxon>Anomura</taxon>
        <taxon>Galatheoidea</taxon>
        <taxon>Porcellanidae</taxon>
        <taxon>Petrolisthes</taxon>
    </lineage>
</organism>
<evidence type="ECO:0000313" key="2">
    <source>
        <dbReference type="EMBL" id="KAK4310189.1"/>
    </source>
</evidence>
<evidence type="ECO:0000313" key="3">
    <source>
        <dbReference type="Proteomes" id="UP001292094"/>
    </source>
</evidence>
<comment type="caution">
    <text evidence="2">The sequence shown here is derived from an EMBL/GenBank/DDBJ whole genome shotgun (WGS) entry which is preliminary data.</text>
</comment>
<keyword evidence="1" id="KW-0472">Membrane</keyword>
<evidence type="ECO:0000256" key="1">
    <source>
        <dbReference type="SAM" id="Phobius"/>
    </source>
</evidence>
<dbReference type="Proteomes" id="UP001292094">
    <property type="component" value="Unassembled WGS sequence"/>
</dbReference>
<name>A0AAE1U8Z7_9EUCA</name>
<protein>
    <submittedName>
        <fullName evidence="2">Uncharacterized protein</fullName>
    </submittedName>
</protein>
<reference evidence="2" key="1">
    <citation type="submission" date="2023-11" db="EMBL/GenBank/DDBJ databases">
        <title>Genome assemblies of two species of porcelain crab, Petrolisthes cinctipes and Petrolisthes manimaculis (Anomura: Porcellanidae).</title>
        <authorList>
            <person name="Angst P."/>
        </authorList>
    </citation>
    <scope>NUCLEOTIDE SEQUENCE</scope>
    <source>
        <strain evidence="2">PB745_02</strain>
        <tissue evidence="2">Gill</tissue>
    </source>
</reference>
<gene>
    <name evidence="2" type="ORF">Pmani_018222</name>
</gene>
<dbReference type="EMBL" id="JAWZYT010001663">
    <property type="protein sequence ID" value="KAK4310189.1"/>
    <property type="molecule type" value="Genomic_DNA"/>
</dbReference>
<keyword evidence="1" id="KW-1133">Transmembrane helix</keyword>
<feature type="transmembrane region" description="Helical" evidence="1">
    <location>
        <begin position="111"/>
        <end position="130"/>
    </location>
</feature>
<keyword evidence="3" id="KW-1185">Reference proteome</keyword>
<sequence length="163" mass="18744">MRVTETTPGHNQTIEQHNCSRPLSHHLNFTIFINCQLGDECGTVSQPCPTDIMQDVTDIEKDITEIKKEMSDLEPNTTDSEQDTNSTQKITLCDQVWKAEIRSLALYLPRLEIVTLALATIISAFIYLSWIRFVDINIMLYLAPMYHRLALFLYKRAQVPNNL</sequence>
<proteinExistence type="predicted"/>
<dbReference type="AlphaFoldDB" id="A0AAE1U8Z7"/>
<keyword evidence="1" id="KW-0812">Transmembrane</keyword>
<accession>A0AAE1U8Z7</accession>